<dbReference type="AlphaFoldDB" id="A0A5C6F8K0"/>
<sequence>MKYVWIAALAGLSAVASLGVGHRRTTASDHFLTIGGGYAPSGNQVSLEKNVLLFQRVIKATYAAKTGSPKPVADTYFADGNDPASDLQVIDPASIPEANRWMAELFGDTNDLGLFYRNHQVPGARDAATADNVRQWFDQASKNIKSGDRLFVYVTAHGTPSSKDKKPFDTEIALWENSSLKMSEFSSLLDKLPDDIDVVVVMVQCYAGGFSRFCYVNGDPKKGLAKQRRVGFFATVHDRPAAGCTPDVDETNYVEYSTYFWAAIHGTDRSGDPIELPDYDNDGKVGFNEAHAYTVINAATIDIPLTTSSEYLNIHSRFAGERDSDAQFDLLANDETYSLVLPLGTPAQQAILEGLSSRLGLDSDDRITVAWEAGQPQRGRRRPRARRSDTDVELETIRKRITSDLIKRWPELANVMNPVAVELVTSRADEFVRSIKRHPKYARMVKLMDQDDTEMDEEERQAMHMRFIRVVDDIVLAENLRRLGDRKQIAEFGALIKAEAAGL</sequence>
<keyword evidence="2" id="KW-1185">Reference proteome</keyword>
<accession>A0A5C6F8K0</accession>
<dbReference type="Proteomes" id="UP000317977">
    <property type="component" value="Unassembled WGS sequence"/>
</dbReference>
<evidence type="ECO:0008006" key="3">
    <source>
        <dbReference type="Google" id="ProtNLM"/>
    </source>
</evidence>
<protein>
    <recommendedName>
        <fullName evidence="3">Caspase domain protein</fullName>
    </recommendedName>
</protein>
<dbReference type="RefSeq" id="WP_246151382.1">
    <property type="nucleotide sequence ID" value="NZ_SJPX01000001.1"/>
</dbReference>
<dbReference type="Gene3D" id="3.40.50.1460">
    <property type="match status" value="1"/>
</dbReference>
<dbReference type="EMBL" id="SJPX01000001">
    <property type="protein sequence ID" value="TWU58073.1"/>
    <property type="molecule type" value="Genomic_DNA"/>
</dbReference>
<evidence type="ECO:0000313" key="1">
    <source>
        <dbReference type="EMBL" id="TWU58073.1"/>
    </source>
</evidence>
<proteinExistence type="predicted"/>
<organism evidence="1 2">
    <name type="scientific">Rubripirellula reticaptiva</name>
    <dbReference type="NCBI Taxonomy" id="2528013"/>
    <lineage>
        <taxon>Bacteria</taxon>
        <taxon>Pseudomonadati</taxon>
        <taxon>Planctomycetota</taxon>
        <taxon>Planctomycetia</taxon>
        <taxon>Pirellulales</taxon>
        <taxon>Pirellulaceae</taxon>
        <taxon>Rubripirellula</taxon>
    </lineage>
</organism>
<evidence type="ECO:0000313" key="2">
    <source>
        <dbReference type="Proteomes" id="UP000317977"/>
    </source>
</evidence>
<gene>
    <name evidence="1" type="ORF">Poly59_09820</name>
</gene>
<reference evidence="1 2" key="1">
    <citation type="submission" date="2019-02" db="EMBL/GenBank/DDBJ databases">
        <title>Deep-cultivation of Planctomycetes and their phenomic and genomic characterization uncovers novel biology.</title>
        <authorList>
            <person name="Wiegand S."/>
            <person name="Jogler M."/>
            <person name="Boedeker C."/>
            <person name="Pinto D."/>
            <person name="Vollmers J."/>
            <person name="Rivas-Marin E."/>
            <person name="Kohn T."/>
            <person name="Peeters S.H."/>
            <person name="Heuer A."/>
            <person name="Rast P."/>
            <person name="Oberbeckmann S."/>
            <person name="Bunk B."/>
            <person name="Jeske O."/>
            <person name="Meyerdierks A."/>
            <person name="Storesund J.E."/>
            <person name="Kallscheuer N."/>
            <person name="Luecker S."/>
            <person name="Lage O.M."/>
            <person name="Pohl T."/>
            <person name="Merkel B.J."/>
            <person name="Hornburger P."/>
            <person name="Mueller R.-W."/>
            <person name="Bruemmer F."/>
            <person name="Labrenz M."/>
            <person name="Spormann A.M."/>
            <person name="Op Den Camp H."/>
            <person name="Overmann J."/>
            <person name="Amann R."/>
            <person name="Jetten M.S.M."/>
            <person name="Mascher T."/>
            <person name="Medema M.H."/>
            <person name="Devos D.P."/>
            <person name="Kaster A.-K."/>
            <person name="Ovreas L."/>
            <person name="Rohde M."/>
            <person name="Galperin M.Y."/>
            <person name="Jogler C."/>
        </authorList>
    </citation>
    <scope>NUCLEOTIDE SEQUENCE [LARGE SCALE GENOMIC DNA]</scope>
    <source>
        <strain evidence="1 2">Poly59</strain>
    </source>
</reference>
<name>A0A5C6F8K0_9BACT</name>
<comment type="caution">
    <text evidence="1">The sequence shown here is derived from an EMBL/GenBank/DDBJ whole genome shotgun (WGS) entry which is preliminary data.</text>
</comment>